<dbReference type="EMBL" id="JAPCIO010000001">
    <property type="protein sequence ID" value="MCW1147023.1"/>
    <property type="molecule type" value="Genomic_DNA"/>
</dbReference>
<reference evidence="2" key="1">
    <citation type="submission" date="2022-10" db="EMBL/GenBank/DDBJ databases">
        <title>Flavobacterium sp. nov., a bacterium isolated from lake sediment.</title>
        <authorList>
            <person name="Qu J.-H."/>
        </authorList>
    </citation>
    <scope>NUCLEOTIDE SEQUENCE</scope>
    <source>
        <strain evidence="2">TH16-21</strain>
    </source>
</reference>
<proteinExistence type="predicted"/>
<keyword evidence="1" id="KW-0732">Signal</keyword>
<evidence type="ECO:0000313" key="2">
    <source>
        <dbReference type="EMBL" id="MCW1147023.1"/>
    </source>
</evidence>
<accession>A0ABT3EEM3</accession>
<comment type="caution">
    <text evidence="2">The sequence shown here is derived from an EMBL/GenBank/DDBJ whole genome shotgun (WGS) entry which is preliminary data.</text>
</comment>
<dbReference type="NCBIfam" id="TIGR01200">
    <property type="entry name" value="GLPGLI"/>
    <property type="match status" value="1"/>
</dbReference>
<feature type="chain" id="PRO_5045916981" evidence="1">
    <location>
        <begin position="19"/>
        <end position="266"/>
    </location>
</feature>
<keyword evidence="3" id="KW-1185">Reference proteome</keyword>
<dbReference type="Pfam" id="PF22252">
    <property type="entry name" value="PNGase_F-II_N"/>
    <property type="match status" value="1"/>
</dbReference>
<sequence length="266" mass="31566">MKSVIFFCFLFVSFFCFSQDNSLKVEYYETVQQNSEIIIKKSGKLYFSKDYTFYKSEFIKTESNGSQKKSDVININNGKNKDFSEILINNKNKTLVERLYENLFLKNYYSVNEAKPQMKWIILNEQKKISNYNCKKAKTTFRGRTYEVWFTEKIPVSSGPWKFSGLPGLILSVEDVEGVYKWEVKSIQYPFKGKEIDFNTIIKDNPKFKKISYKDFDKKRIDAIKAKIELIKSRSANRDGMKFSYEYSTFLEKEPVNEWRAQQDFK</sequence>
<evidence type="ECO:0000313" key="3">
    <source>
        <dbReference type="Proteomes" id="UP001165677"/>
    </source>
</evidence>
<feature type="signal peptide" evidence="1">
    <location>
        <begin position="1"/>
        <end position="18"/>
    </location>
</feature>
<name>A0ABT3EEM3_9FLAO</name>
<organism evidence="2 3">
    <name type="scientific">Flavobacterium lacisediminis</name>
    <dbReference type="NCBI Taxonomy" id="2989705"/>
    <lineage>
        <taxon>Bacteria</taxon>
        <taxon>Pseudomonadati</taxon>
        <taxon>Bacteroidota</taxon>
        <taxon>Flavobacteriia</taxon>
        <taxon>Flavobacteriales</taxon>
        <taxon>Flavobacteriaceae</taxon>
        <taxon>Flavobacterium</taxon>
    </lineage>
</organism>
<gene>
    <name evidence="2" type="ORF">OJ995_02145</name>
</gene>
<dbReference type="RefSeq" id="WP_264367935.1">
    <property type="nucleotide sequence ID" value="NZ_JAPCIO010000001.1"/>
</dbReference>
<dbReference type="InterPro" id="IPR005901">
    <property type="entry name" value="GLPGLI"/>
</dbReference>
<evidence type="ECO:0000256" key="1">
    <source>
        <dbReference type="SAM" id="SignalP"/>
    </source>
</evidence>
<dbReference type="Proteomes" id="UP001165677">
    <property type="component" value="Unassembled WGS sequence"/>
</dbReference>
<protein>
    <submittedName>
        <fullName evidence="2">GLPGLI family protein</fullName>
    </submittedName>
</protein>